<dbReference type="InterPro" id="IPR050260">
    <property type="entry name" value="FAD-bd_OxRdtase"/>
</dbReference>
<feature type="domain" description="Pyridine nucleotide-disulphide oxidoreductase dimerisation" evidence="7">
    <location>
        <begin position="327"/>
        <end position="428"/>
    </location>
</feature>
<dbReference type="RefSeq" id="WP_135153944.1">
    <property type="nucleotide sequence ID" value="NZ_SOMN01000036.1"/>
</dbReference>
<dbReference type="PANTHER" id="PTHR43429">
    <property type="entry name" value="PYRIDINE NUCLEOTIDE-DISULFIDE OXIDOREDUCTASE DOMAIN-CONTAINING"/>
    <property type="match status" value="1"/>
</dbReference>
<dbReference type="InterPro" id="IPR016156">
    <property type="entry name" value="FAD/NAD-linked_Rdtase_dimer_sf"/>
</dbReference>
<dbReference type="InterPro" id="IPR004099">
    <property type="entry name" value="Pyr_nucl-diS_OxRdtase_dimer"/>
</dbReference>
<dbReference type="OrthoDB" id="9802028at2"/>
<dbReference type="Gene3D" id="3.30.390.30">
    <property type="match status" value="1"/>
</dbReference>
<organism evidence="9 10">
    <name type="scientific">Cohnella luojiensis</name>
    <dbReference type="NCBI Taxonomy" id="652876"/>
    <lineage>
        <taxon>Bacteria</taxon>
        <taxon>Bacillati</taxon>
        <taxon>Bacillota</taxon>
        <taxon>Bacilli</taxon>
        <taxon>Bacillales</taxon>
        <taxon>Paenibacillaceae</taxon>
        <taxon>Cohnella</taxon>
    </lineage>
</organism>
<feature type="domain" description="FAD/NAD(P)-binding" evidence="8">
    <location>
        <begin position="1"/>
        <end position="305"/>
    </location>
</feature>
<dbReference type="GO" id="GO:0016491">
    <property type="term" value="F:oxidoreductase activity"/>
    <property type="evidence" value="ECO:0007669"/>
    <property type="project" value="UniProtKB-KW"/>
</dbReference>
<keyword evidence="6" id="KW-0676">Redox-active center</keyword>
<evidence type="ECO:0000313" key="10">
    <source>
        <dbReference type="Proteomes" id="UP000297900"/>
    </source>
</evidence>
<dbReference type="PANTHER" id="PTHR43429:SF1">
    <property type="entry name" value="NAD(P)H SULFUR OXIDOREDUCTASE (COA-DEPENDENT)"/>
    <property type="match status" value="1"/>
</dbReference>
<evidence type="ECO:0000256" key="2">
    <source>
        <dbReference type="ARBA" id="ARBA00009130"/>
    </source>
</evidence>
<proteinExistence type="inferred from homology"/>
<dbReference type="PRINTS" id="PR00368">
    <property type="entry name" value="FADPNR"/>
</dbReference>
<comment type="similarity">
    <text evidence="2">Belongs to the class-III pyridine nucleotide-disulfide oxidoreductase family.</text>
</comment>
<evidence type="ECO:0000259" key="7">
    <source>
        <dbReference type="Pfam" id="PF02852"/>
    </source>
</evidence>
<evidence type="ECO:0000256" key="1">
    <source>
        <dbReference type="ARBA" id="ARBA00001974"/>
    </source>
</evidence>
<reference evidence="9 10" key="1">
    <citation type="submission" date="2019-03" db="EMBL/GenBank/DDBJ databases">
        <title>Cohnella endophytica sp. nov., a novel endophytic bacterium isolated from bark of Sonneratia apetala.</title>
        <authorList>
            <person name="Tuo L."/>
        </authorList>
    </citation>
    <scope>NUCLEOTIDE SEQUENCE [LARGE SCALE GENOMIC DNA]</scope>
    <source>
        <strain evidence="9 10">CCTCC AB 208254</strain>
    </source>
</reference>
<dbReference type="SUPFAM" id="SSF55424">
    <property type="entry name" value="FAD/NAD-linked reductases, dimerisation (C-terminal) domain"/>
    <property type="match status" value="1"/>
</dbReference>
<sequence>MKIIVIGCTHAGTAAVTQIAKLYPDAKITVYERNDNISFLSCGIALHVGGVVHDAEQLFYSNPGQLRQLGINTKMRHDVLAIDTDHKTVQVRDLVSGSTSEDWYDKLVLTTGSWPIIPKMQGINLDNILLCKNYAHAKTIIQKAEHARKIVVVGAGYIGIELVEAFEQLGKHVTLIDNTPRVLCKYLDERFTDLVEEELKARGVDLALEQTVTSFIGTSGKVNKVVTTAGEHEADLVILCIGFRPNTKLLEGQAEMLPNGAIIVDEYMRTSCPDVYAAGDSCAIRFNPTGKHAYIPLATNAVRMGTLVARNLVKPTIMYLGTQGTSGIKVFDYNIASTGMTEQAALDAGMNVKEITIVDDYRPDFMPTHEKALLKVVYEADGGRIIGAQVLSKADLTQSINTLSVCIQNGMTMDELGFVDFFFQPHYNKPWNLLNQAGLQAYASI</sequence>
<keyword evidence="10" id="KW-1185">Reference proteome</keyword>
<dbReference type="InterPro" id="IPR023753">
    <property type="entry name" value="FAD/NAD-binding_dom"/>
</dbReference>
<evidence type="ECO:0000256" key="4">
    <source>
        <dbReference type="ARBA" id="ARBA00022827"/>
    </source>
</evidence>
<dbReference type="EMBL" id="SOMN01000036">
    <property type="protein sequence ID" value="TFE23316.1"/>
    <property type="molecule type" value="Genomic_DNA"/>
</dbReference>
<evidence type="ECO:0000313" key="9">
    <source>
        <dbReference type="EMBL" id="TFE23316.1"/>
    </source>
</evidence>
<dbReference type="PRINTS" id="PR00411">
    <property type="entry name" value="PNDRDTASEI"/>
</dbReference>
<accession>A0A4Y8LPR0</accession>
<dbReference type="Proteomes" id="UP000297900">
    <property type="component" value="Unassembled WGS sequence"/>
</dbReference>
<dbReference type="SUPFAM" id="SSF51905">
    <property type="entry name" value="FAD/NAD(P)-binding domain"/>
    <property type="match status" value="1"/>
</dbReference>
<name>A0A4Y8LPR0_9BACL</name>
<dbReference type="Pfam" id="PF07992">
    <property type="entry name" value="Pyr_redox_2"/>
    <property type="match status" value="1"/>
</dbReference>
<evidence type="ECO:0000259" key="8">
    <source>
        <dbReference type="Pfam" id="PF07992"/>
    </source>
</evidence>
<evidence type="ECO:0000256" key="6">
    <source>
        <dbReference type="ARBA" id="ARBA00023284"/>
    </source>
</evidence>
<evidence type="ECO:0000256" key="3">
    <source>
        <dbReference type="ARBA" id="ARBA00022630"/>
    </source>
</evidence>
<comment type="caution">
    <text evidence="9">The sequence shown here is derived from an EMBL/GenBank/DDBJ whole genome shotgun (WGS) entry which is preliminary data.</text>
</comment>
<dbReference type="InterPro" id="IPR036188">
    <property type="entry name" value="FAD/NAD-bd_sf"/>
</dbReference>
<protein>
    <submittedName>
        <fullName evidence="9">NADH oxidase</fullName>
    </submittedName>
</protein>
<gene>
    <name evidence="9" type="ORF">E2980_19615</name>
</gene>
<keyword evidence="3" id="KW-0285">Flavoprotein</keyword>
<dbReference type="AlphaFoldDB" id="A0A4Y8LPR0"/>
<comment type="cofactor">
    <cofactor evidence="1">
        <name>FAD</name>
        <dbReference type="ChEBI" id="CHEBI:57692"/>
    </cofactor>
</comment>
<keyword evidence="4" id="KW-0274">FAD</keyword>
<dbReference type="Pfam" id="PF02852">
    <property type="entry name" value="Pyr_redox_dim"/>
    <property type="match status" value="1"/>
</dbReference>
<keyword evidence="5" id="KW-0560">Oxidoreductase</keyword>
<evidence type="ECO:0000256" key="5">
    <source>
        <dbReference type="ARBA" id="ARBA00023002"/>
    </source>
</evidence>
<dbReference type="Gene3D" id="3.50.50.60">
    <property type="entry name" value="FAD/NAD(P)-binding domain"/>
    <property type="match status" value="2"/>
</dbReference>